<reference evidence="4" key="3">
    <citation type="submission" date="2025-04" db="UniProtKB">
        <authorList>
            <consortium name="RefSeq"/>
        </authorList>
    </citation>
    <scope>IDENTIFICATION</scope>
    <source>
        <strain evidence="4">CBS 304.34</strain>
    </source>
</reference>
<feature type="domain" description="CHAT" evidence="1">
    <location>
        <begin position="480"/>
        <end position="772"/>
    </location>
</feature>
<dbReference type="Proteomes" id="UP000504636">
    <property type="component" value="Unplaced"/>
</dbReference>
<evidence type="ECO:0000313" key="3">
    <source>
        <dbReference type="Proteomes" id="UP000504636"/>
    </source>
</evidence>
<dbReference type="OrthoDB" id="9991317at2759"/>
<dbReference type="EMBL" id="MU003701">
    <property type="protein sequence ID" value="KAF2809316.1"/>
    <property type="molecule type" value="Genomic_DNA"/>
</dbReference>
<reference evidence="2 4" key="1">
    <citation type="journal article" date="2020" name="Stud. Mycol.">
        <title>101 Dothideomycetes genomes: a test case for predicting lifestyles and emergence of pathogens.</title>
        <authorList>
            <person name="Haridas S."/>
            <person name="Albert R."/>
            <person name="Binder M."/>
            <person name="Bloem J."/>
            <person name="Labutti K."/>
            <person name="Salamov A."/>
            <person name="Andreopoulos B."/>
            <person name="Baker S."/>
            <person name="Barry K."/>
            <person name="Bills G."/>
            <person name="Bluhm B."/>
            <person name="Cannon C."/>
            <person name="Castanera R."/>
            <person name="Culley D."/>
            <person name="Daum C."/>
            <person name="Ezra D."/>
            <person name="Gonzalez J."/>
            <person name="Henrissat B."/>
            <person name="Kuo A."/>
            <person name="Liang C."/>
            <person name="Lipzen A."/>
            <person name="Lutzoni F."/>
            <person name="Magnuson J."/>
            <person name="Mondo S."/>
            <person name="Nolan M."/>
            <person name="Ohm R."/>
            <person name="Pangilinan J."/>
            <person name="Park H.-J."/>
            <person name="Ramirez L."/>
            <person name="Alfaro M."/>
            <person name="Sun H."/>
            <person name="Tritt A."/>
            <person name="Yoshinaga Y."/>
            <person name="Zwiers L.-H."/>
            <person name="Turgeon B."/>
            <person name="Goodwin S."/>
            <person name="Spatafora J."/>
            <person name="Crous P."/>
            <person name="Grigoriev I."/>
        </authorList>
    </citation>
    <scope>NUCLEOTIDE SEQUENCE</scope>
    <source>
        <strain evidence="2 4">CBS 304.34</strain>
    </source>
</reference>
<dbReference type="SUPFAM" id="SSF81901">
    <property type="entry name" value="HCP-like"/>
    <property type="match status" value="1"/>
</dbReference>
<name>A0A6A6YKC2_9PEZI</name>
<evidence type="ECO:0000313" key="4">
    <source>
        <dbReference type="RefSeq" id="XP_033576280.1"/>
    </source>
</evidence>
<accession>A0A6A6YKC2</accession>
<feature type="non-terminal residue" evidence="2">
    <location>
        <position position="1"/>
    </location>
</feature>
<dbReference type="InterPro" id="IPR024983">
    <property type="entry name" value="CHAT_dom"/>
</dbReference>
<dbReference type="Pfam" id="PF12770">
    <property type="entry name" value="CHAT"/>
    <property type="match status" value="1"/>
</dbReference>
<dbReference type="InterPro" id="IPR011990">
    <property type="entry name" value="TPR-like_helical_dom_sf"/>
</dbReference>
<gene>
    <name evidence="2 4" type="ORF">BDZ99DRAFT_388947</name>
</gene>
<sequence length="773" mass="85788">GAALFVLYQAQGHIQDLERGIQYWESAISITREDEVERAERVGNLGGTYLKRWARLKVPKDLEKAIELGRSAVDNTHKDPSHEPKILDSLACMLRARCVDAREHSNKADLEEAIRFWKLAMRLAPPGRPEMGQFYSNLGTGLETLYEHTKDVEDLREAILYWNQSVGLTDGKSPPKVDRATNLGHGYIKLFRRTMDRFYQERALDLFIQCLHNFNGTPLERLLAGLKAADVAQENKEWNDCAKYLAECIDLLPEVATPSNSQNDLEHVLSQLAGLGPRAATVYPRANRSATESLQALDKCRAVIGSLMIDSKSDYSLLKEHHPGLAAEYKSLRESISKGTLSSTLPGVDADVDSSITNLAVTSEKRLRDMHRISQVLSEIREKPEFERFQLAPSEADLLALAQDGPIVCFNVTDLASHAFLVNCERIWAIELPRLVEKEVEKHVATKVPGNETRRDIKLASKLKSKTSDDTRTTTLETQLAWLWDVAVCPVLRELGLCKQDKGHAAVPHVWWVGGGPMALLPLHAAGNHSSGSTDNTMSYAVSSYATSLKMLQHSRMKSWRPLTADKSKILVVAMHKTPGMDHLELKDEISAIRALESPSVAVQILEHPRVATVLKSITECSAVHFACHASSNNQEPSMSAFHLGKATIDTLSVKDLQPLNHQLSQVAYLSACSTAEIGARSLIDESIHLASTFQMVGFRHVIGTLWPADDEAAVKIAAAFYKRLTDGKDGDHSVLNALHYAVLGWKGQLDCRPGLSLERKIRFWAPFIHLGP</sequence>
<evidence type="ECO:0000259" key="1">
    <source>
        <dbReference type="Pfam" id="PF12770"/>
    </source>
</evidence>
<proteinExistence type="predicted"/>
<evidence type="ECO:0000313" key="2">
    <source>
        <dbReference type="EMBL" id="KAF2809316.1"/>
    </source>
</evidence>
<organism evidence="2">
    <name type="scientific">Mytilinidion resinicola</name>
    <dbReference type="NCBI Taxonomy" id="574789"/>
    <lineage>
        <taxon>Eukaryota</taxon>
        <taxon>Fungi</taxon>
        <taxon>Dikarya</taxon>
        <taxon>Ascomycota</taxon>
        <taxon>Pezizomycotina</taxon>
        <taxon>Dothideomycetes</taxon>
        <taxon>Pleosporomycetidae</taxon>
        <taxon>Mytilinidiales</taxon>
        <taxon>Mytilinidiaceae</taxon>
        <taxon>Mytilinidion</taxon>
    </lineage>
</organism>
<dbReference type="RefSeq" id="XP_033576280.1">
    <property type="nucleotide sequence ID" value="XM_033715606.1"/>
</dbReference>
<dbReference type="Gene3D" id="1.25.40.10">
    <property type="entry name" value="Tetratricopeptide repeat domain"/>
    <property type="match status" value="1"/>
</dbReference>
<dbReference type="AlphaFoldDB" id="A0A6A6YKC2"/>
<protein>
    <recommendedName>
        <fullName evidence="1">CHAT domain-containing protein</fullName>
    </recommendedName>
</protein>
<dbReference type="GeneID" id="54456499"/>
<reference evidence="4" key="2">
    <citation type="submission" date="2020-04" db="EMBL/GenBank/DDBJ databases">
        <authorList>
            <consortium name="NCBI Genome Project"/>
        </authorList>
    </citation>
    <scope>NUCLEOTIDE SEQUENCE</scope>
    <source>
        <strain evidence="4">CBS 304.34</strain>
    </source>
</reference>
<keyword evidence="3" id="KW-1185">Reference proteome</keyword>